<dbReference type="PANTHER" id="PTHR37042">
    <property type="entry name" value="OUTER MEMBRANE PROTEIN RV1973"/>
    <property type="match status" value="1"/>
</dbReference>
<dbReference type="PANTHER" id="PTHR37042:SF4">
    <property type="entry name" value="OUTER MEMBRANE PROTEIN RV1973"/>
    <property type="match status" value="1"/>
</dbReference>
<feature type="transmembrane region" description="Helical" evidence="4">
    <location>
        <begin position="50"/>
        <end position="75"/>
    </location>
</feature>
<evidence type="ECO:0000256" key="2">
    <source>
        <dbReference type="ARBA" id="ARBA00023136"/>
    </source>
</evidence>
<evidence type="ECO:0000256" key="3">
    <source>
        <dbReference type="SAM" id="MobiDB-lite"/>
    </source>
</evidence>
<feature type="region of interest" description="Disordered" evidence="3">
    <location>
        <begin position="1"/>
        <end position="38"/>
    </location>
</feature>
<evidence type="ECO:0000256" key="4">
    <source>
        <dbReference type="SAM" id="Phobius"/>
    </source>
</evidence>
<gene>
    <name evidence="5" type="ORF">Aru02nite_24600</name>
</gene>
<protein>
    <recommendedName>
        <fullName evidence="7">Mce-associated membrane protein</fullName>
    </recommendedName>
</protein>
<keyword evidence="6" id="KW-1185">Reference proteome</keyword>
<accession>A0A8J3N9Z5</accession>
<comment type="caution">
    <text evidence="5">The sequence shown here is derived from an EMBL/GenBank/DDBJ whole genome shotgun (WGS) entry which is preliminary data.</text>
</comment>
<name>A0A8J3N9Z5_9ACTN</name>
<dbReference type="Proteomes" id="UP000612808">
    <property type="component" value="Unassembled WGS sequence"/>
</dbReference>
<sequence length="207" mass="22291">MSADRRRRSEPPADEASGSDRDRRSGPAATDDRPAAPRPNILRRYWSSTLGLVVTAGVLAVLLVGGLALGAVFGLDAYHKRQDDIARNGALSAAKTTVSNFMSVSASSVDRDLKRTLSGATGDFKREYQNGMAQTKAAVVENKVDSKARVLWAGVVTSKDKSATVLVAMDATVKNTNAPDGRRAHYRVQVTMAEQDGRWLVSKLDFV</sequence>
<dbReference type="RefSeq" id="WP_203657587.1">
    <property type="nucleotide sequence ID" value="NZ_BAAAZM010000001.1"/>
</dbReference>
<dbReference type="AlphaFoldDB" id="A0A8J3N9Z5"/>
<evidence type="ECO:0008006" key="7">
    <source>
        <dbReference type="Google" id="ProtNLM"/>
    </source>
</evidence>
<feature type="compositionally biased region" description="Basic and acidic residues" evidence="3">
    <location>
        <begin position="18"/>
        <end position="35"/>
    </location>
</feature>
<reference evidence="5" key="1">
    <citation type="submission" date="2021-01" db="EMBL/GenBank/DDBJ databases">
        <title>Whole genome shotgun sequence of Actinocatenispora rupis NBRC 107355.</title>
        <authorList>
            <person name="Komaki H."/>
            <person name="Tamura T."/>
        </authorList>
    </citation>
    <scope>NUCLEOTIDE SEQUENCE</scope>
    <source>
        <strain evidence="5">NBRC 107355</strain>
    </source>
</reference>
<keyword evidence="4" id="KW-1133">Transmembrane helix</keyword>
<dbReference type="EMBL" id="BOMB01000013">
    <property type="protein sequence ID" value="GID11571.1"/>
    <property type="molecule type" value="Genomic_DNA"/>
</dbReference>
<comment type="subcellular location">
    <subcellularLocation>
        <location evidence="1">Membrane</location>
    </subcellularLocation>
</comment>
<evidence type="ECO:0000256" key="1">
    <source>
        <dbReference type="ARBA" id="ARBA00004370"/>
    </source>
</evidence>
<dbReference type="GO" id="GO:0016020">
    <property type="term" value="C:membrane"/>
    <property type="evidence" value="ECO:0007669"/>
    <property type="project" value="UniProtKB-SubCell"/>
</dbReference>
<keyword evidence="4" id="KW-0812">Transmembrane</keyword>
<keyword evidence="2 4" id="KW-0472">Membrane</keyword>
<evidence type="ECO:0000313" key="6">
    <source>
        <dbReference type="Proteomes" id="UP000612808"/>
    </source>
</evidence>
<proteinExistence type="predicted"/>
<organism evidence="5 6">
    <name type="scientific">Actinocatenispora rupis</name>
    <dbReference type="NCBI Taxonomy" id="519421"/>
    <lineage>
        <taxon>Bacteria</taxon>
        <taxon>Bacillati</taxon>
        <taxon>Actinomycetota</taxon>
        <taxon>Actinomycetes</taxon>
        <taxon>Micromonosporales</taxon>
        <taxon>Micromonosporaceae</taxon>
        <taxon>Actinocatenispora</taxon>
    </lineage>
</organism>
<evidence type="ECO:0000313" key="5">
    <source>
        <dbReference type="EMBL" id="GID11571.1"/>
    </source>
</evidence>